<dbReference type="Gene3D" id="2.30.110.20">
    <property type="entry name" value="Hcp1-like"/>
    <property type="match status" value="1"/>
</dbReference>
<organism evidence="1 2">
    <name type="scientific">Aliikangiella marina</name>
    <dbReference type="NCBI Taxonomy" id="1712262"/>
    <lineage>
        <taxon>Bacteria</taxon>
        <taxon>Pseudomonadati</taxon>
        <taxon>Pseudomonadota</taxon>
        <taxon>Gammaproteobacteria</taxon>
        <taxon>Oceanospirillales</taxon>
        <taxon>Pleioneaceae</taxon>
        <taxon>Aliikangiella</taxon>
    </lineage>
</organism>
<sequence>MAIYLEIPGIKGNVTADGYKDQIQLDSVSFGVSRGITMTPGAMSNREATRPSLSEVSISKTCDSSVINLFKEASVGSNGKDVKIHFVRTGADKVVEYMTYELFDCLISSYSMSCPGEGEAMENLTLSYSKVEISYTNTDKDNANGTAQRVSYDLTQARGG</sequence>
<dbReference type="Proteomes" id="UP000317839">
    <property type="component" value="Unassembled WGS sequence"/>
</dbReference>
<accession>A0A545TGM6</accession>
<dbReference type="SUPFAM" id="SSF141452">
    <property type="entry name" value="Hcp1-like"/>
    <property type="match status" value="1"/>
</dbReference>
<comment type="caution">
    <text evidence="1">The sequence shown here is derived from an EMBL/GenBank/DDBJ whole genome shotgun (WGS) entry which is preliminary data.</text>
</comment>
<dbReference type="Pfam" id="PF05638">
    <property type="entry name" value="T6SS_HCP"/>
    <property type="match status" value="1"/>
</dbReference>
<dbReference type="EMBL" id="VIKR01000001">
    <property type="protein sequence ID" value="TQV76389.1"/>
    <property type="molecule type" value="Genomic_DNA"/>
</dbReference>
<reference evidence="1 2" key="1">
    <citation type="submission" date="2019-06" db="EMBL/GenBank/DDBJ databases">
        <title>Draft genome of Aliikangiella marina GYP-15.</title>
        <authorList>
            <person name="Wang G."/>
        </authorList>
    </citation>
    <scope>NUCLEOTIDE SEQUENCE [LARGE SCALE GENOMIC DNA]</scope>
    <source>
        <strain evidence="1 2">GYP-15</strain>
    </source>
</reference>
<dbReference type="InterPro" id="IPR036624">
    <property type="entry name" value="Hcp1-lik_sf"/>
</dbReference>
<protein>
    <submittedName>
        <fullName evidence="1">Type VI secretion system tube protein Hcp</fullName>
    </submittedName>
</protein>
<dbReference type="PANTHER" id="PTHR36152:SF1">
    <property type="entry name" value="UBIQUITIN-LIKE DOMAIN-CONTAINING PROTEIN"/>
    <property type="match status" value="1"/>
</dbReference>
<dbReference type="RefSeq" id="WP_142887750.1">
    <property type="nucleotide sequence ID" value="NZ_VIKR01000001.1"/>
</dbReference>
<evidence type="ECO:0000313" key="2">
    <source>
        <dbReference type="Proteomes" id="UP000317839"/>
    </source>
</evidence>
<dbReference type="OrthoDB" id="5066999at2"/>
<gene>
    <name evidence="1" type="ORF">FLL45_00020</name>
</gene>
<dbReference type="InterPro" id="IPR008514">
    <property type="entry name" value="T6SS_Hcp"/>
</dbReference>
<name>A0A545TGM6_9GAMM</name>
<dbReference type="InterPro" id="IPR053165">
    <property type="entry name" value="HSI-I_assembly_Hcp1"/>
</dbReference>
<keyword evidence="2" id="KW-1185">Reference proteome</keyword>
<dbReference type="PANTHER" id="PTHR36152">
    <property type="entry name" value="CYTOPLASMIC PROTEIN-RELATED"/>
    <property type="match status" value="1"/>
</dbReference>
<proteinExistence type="predicted"/>
<dbReference type="AlphaFoldDB" id="A0A545TGM6"/>
<evidence type="ECO:0000313" key="1">
    <source>
        <dbReference type="EMBL" id="TQV76389.1"/>
    </source>
</evidence>